<dbReference type="Pfam" id="PF07734">
    <property type="entry name" value="FBA_1"/>
    <property type="match status" value="1"/>
</dbReference>
<keyword evidence="3" id="KW-1185">Reference proteome</keyword>
<comment type="caution">
    <text evidence="2">The sequence shown here is derived from an EMBL/GenBank/DDBJ whole genome shotgun (WGS) entry which is preliminary data.</text>
</comment>
<evidence type="ECO:0000313" key="2">
    <source>
        <dbReference type="EMBL" id="KAK1387243.1"/>
    </source>
</evidence>
<dbReference type="InterPro" id="IPR006527">
    <property type="entry name" value="F-box-assoc_dom_typ1"/>
</dbReference>
<gene>
    <name evidence="2" type="ORF">POM88_015421</name>
</gene>
<reference evidence="2" key="2">
    <citation type="submission" date="2023-05" db="EMBL/GenBank/DDBJ databases">
        <authorList>
            <person name="Schelkunov M.I."/>
        </authorList>
    </citation>
    <scope>NUCLEOTIDE SEQUENCE</scope>
    <source>
        <strain evidence="2">Hsosn_3</strain>
        <tissue evidence="2">Leaf</tissue>
    </source>
</reference>
<dbReference type="InterPro" id="IPR050796">
    <property type="entry name" value="SCF_F-box_component"/>
</dbReference>
<dbReference type="Proteomes" id="UP001237642">
    <property type="component" value="Unassembled WGS sequence"/>
</dbReference>
<accession>A0AAD8MXF1</accession>
<sequence length="196" mass="22903">MKHELQLIGSINGLVCLFSEKLHRFVIFNPATGQAKNIDVPDTVFKRYCPISISGFCWDAVKNDYKVIIPRTYGGIVPEDPFEISYFYSCKTDSWSTALNKFPFIKNIANCFWARSVIVNGMPYWTNTGFCKKKRAYEFYVIKFEPARGYLMCFDQETKQIKGFRSSFQVYLSYNFSLVFLEGMKPFQEIFQDYVL</sequence>
<dbReference type="EMBL" id="JAUIZM010000004">
    <property type="protein sequence ID" value="KAK1387243.1"/>
    <property type="molecule type" value="Genomic_DNA"/>
</dbReference>
<evidence type="ECO:0000313" key="3">
    <source>
        <dbReference type="Proteomes" id="UP001237642"/>
    </source>
</evidence>
<evidence type="ECO:0000259" key="1">
    <source>
        <dbReference type="Pfam" id="PF07734"/>
    </source>
</evidence>
<dbReference type="PANTHER" id="PTHR31672">
    <property type="entry name" value="BNACNNG10540D PROTEIN"/>
    <property type="match status" value="1"/>
</dbReference>
<protein>
    <recommendedName>
        <fullName evidence="1">F-box associated beta-propeller type 1 domain-containing protein</fullName>
    </recommendedName>
</protein>
<reference evidence="2" key="1">
    <citation type="submission" date="2023-02" db="EMBL/GenBank/DDBJ databases">
        <title>Genome of toxic invasive species Heracleum sosnowskyi carries increased number of genes despite the absence of recent whole-genome duplications.</title>
        <authorList>
            <person name="Schelkunov M."/>
            <person name="Shtratnikova V."/>
            <person name="Makarenko M."/>
            <person name="Klepikova A."/>
            <person name="Omelchenko D."/>
            <person name="Novikova G."/>
            <person name="Obukhova E."/>
            <person name="Bogdanov V."/>
            <person name="Penin A."/>
            <person name="Logacheva M."/>
        </authorList>
    </citation>
    <scope>NUCLEOTIDE SEQUENCE</scope>
    <source>
        <strain evidence="2">Hsosn_3</strain>
        <tissue evidence="2">Leaf</tissue>
    </source>
</reference>
<dbReference type="AlphaFoldDB" id="A0AAD8MXF1"/>
<proteinExistence type="predicted"/>
<dbReference type="PANTHER" id="PTHR31672:SF13">
    <property type="entry name" value="F-BOX PROTEIN CPR30-LIKE"/>
    <property type="match status" value="1"/>
</dbReference>
<organism evidence="2 3">
    <name type="scientific">Heracleum sosnowskyi</name>
    <dbReference type="NCBI Taxonomy" id="360622"/>
    <lineage>
        <taxon>Eukaryota</taxon>
        <taxon>Viridiplantae</taxon>
        <taxon>Streptophyta</taxon>
        <taxon>Embryophyta</taxon>
        <taxon>Tracheophyta</taxon>
        <taxon>Spermatophyta</taxon>
        <taxon>Magnoliopsida</taxon>
        <taxon>eudicotyledons</taxon>
        <taxon>Gunneridae</taxon>
        <taxon>Pentapetalae</taxon>
        <taxon>asterids</taxon>
        <taxon>campanulids</taxon>
        <taxon>Apiales</taxon>
        <taxon>Apiaceae</taxon>
        <taxon>Apioideae</taxon>
        <taxon>apioid superclade</taxon>
        <taxon>Tordylieae</taxon>
        <taxon>Tordyliinae</taxon>
        <taxon>Heracleum</taxon>
    </lineage>
</organism>
<dbReference type="InterPro" id="IPR017451">
    <property type="entry name" value="F-box-assoc_interact_dom"/>
</dbReference>
<name>A0AAD8MXF1_9APIA</name>
<dbReference type="NCBIfam" id="TIGR01640">
    <property type="entry name" value="F_box_assoc_1"/>
    <property type="match status" value="1"/>
</dbReference>
<feature type="domain" description="F-box associated beta-propeller type 1" evidence="1">
    <location>
        <begin position="11"/>
        <end position="163"/>
    </location>
</feature>